<dbReference type="EMBL" id="JAZGQO010000014">
    <property type="protein sequence ID" value="KAK6170978.1"/>
    <property type="molecule type" value="Genomic_DNA"/>
</dbReference>
<evidence type="ECO:0000313" key="3">
    <source>
        <dbReference type="Proteomes" id="UP001347796"/>
    </source>
</evidence>
<dbReference type="AlphaFoldDB" id="A0AAN8J8W7"/>
<reference evidence="2 3" key="1">
    <citation type="submission" date="2024-01" db="EMBL/GenBank/DDBJ databases">
        <title>The genome of the rayed Mediterranean limpet Patella caerulea (Linnaeus, 1758).</title>
        <authorList>
            <person name="Anh-Thu Weber A."/>
            <person name="Halstead-Nussloch G."/>
        </authorList>
    </citation>
    <scope>NUCLEOTIDE SEQUENCE [LARGE SCALE GENOMIC DNA]</scope>
    <source>
        <strain evidence="2">AATW-2023a</strain>
        <tissue evidence="2">Whole specimen</tissue>
    </source>
</reference>
<evidence type="ECO:0000313" key="2">
    <source>
        <dbReference type="EMBL" id="KAK6170978.1"/>
    </source>
</evidence>
<dbReference type="Proteomes" id="UP001347796">
    <property type="component" value="Unassembled WGS sequence"/>
</dbReference>
<feature type="compositionally biased region" description="Acidic residues" evidence="1">
    <location>
        <begin position="69"/>
        <end position="82"/>
    </location>
</feature>
<feature type="region of interest" description="Disordered" evidence="1">
    <location>
        <begin position="69"/>
        <end position="90"/>
    </location>
</feature>
<name>A0AAN8J8W7_PATCE</name>
<comment type="caution">
    <text evidence="2">The sequence shown here is derived from an EMBL/GenBank/DDBJ whole genome shotgun (WGS) entry which is preliminary data.</text>
</comment>
<organism evidence="2 3">
    <name type="scientific">Patella caerulea</name>
    <name type="common">Rayed Mediterranean limpet</name>
    <dbReference type="NCBI Taxonomy" id="87958"/>
    <lineage>
        <taxon>Eukaryota</taxon>
        <taxon>Metazoa</taxon>
        <taxon>Spiralia</taxon>
        <taxon>Lophotrochozoa</taxon>
        <taxon>Mollusca</taxon>
        <taxon>Gastropoda</taxon>
        <taxon>Patellogastropoda</taxon>
        <taxon>Patelloidea</taxon>
        <taxon>Patellidae</taxon>
        <taxon>Patella</taxon>
    </lineage>
</organism>
<protein>
    <recommendedName>
        <fullName evidence="4">CCHC-type domain-containing protein</fullName>
    </recommendedName>
</protein>
<evidence type="ECO:0000256" key="1">
    <source>
        <dbReference type="SAM" id="MobiDB-lite"/>
    </source>
</evidence>
<sequence length="129" mass="13904">MIALDDGAIQMMVTAPGRLPLCLRCKEIGHVSTNCSVGDSRRINVEKAPSFADVASSRAAQVETTIADCENDTNSDSDDSMTESECSKGAERAVKRQEGFDCEDRLGGETNKELITTVDDTEVESIVGW</sequence>
<gene>
    <name evidence="2" type="ORF">SNE40_019249</name>
</gene>
<proteinExistence type="predicted"/>
<keyword evidence="3" id="KW-1185">Reference proteome</keyword>
<accession>A0AAN8J8W7</accession>
<evidence type="ECO:0008006" key="4">
    <source>
        <dbReference type="Google" id="ProtNLM"/>
    </source>
</evidence>